<reference evidence="1 2" key="1">
    <citation type="journal article" date="2014" name="Genome Biol. Evol.">
        <title>The genome of the myxosporean Thelohanellus kitauei shows adaptations to nutrient acquisition within its fish host.</title>
        <authorList>
            <person name="Yang Y."/>
            <person name="Xiong J."/>
            <person name="Zhou Z."/>
            <person name="Huo F."/>
            <person name="Miao W."/>
            <person name="Ran C."/>
            <person name="Liu Y."/>
            <person name="Zhang J."/>
            <person name="Feng J."/>
            <person name="Wang M."/>
            <person name="Wang M."/>
            <person name="Wang L."/>
            <person name="Yao B."/>
        </authorList>
    </citation>
    <scope>NUCLEOTIDE SEQUENCE [LARGE SCALE GENOMIC DNA]</scope>
    <source>
        <strain evidence="1">Wuqing</strain>
    </source>
</reference>
<dbReference type="EMBL" id="JWZT01000221">
    <property type="protein sequence ID" value="KII74845.1"/>
    <property type="molecule type" value="Genomic_DNA"/>
</dbReference>
<keyword evidence="2" id="KW-1185">Reference proteome</keyword>
<organism evidence="1 2">
    <name type="scientific">Thelohanellus kitauei</name>
    <name type="common">Myxosporean</name>
    <dbReference type="NCBI Taxonomy" id="669202"/>
    <lineage>
        <taxon>Eukaryota</taxon>
        <taxon>Metazoa</taxon>
        <taxon>Cnidaria</taxon>
        <taxon>Myxozoa</taxon>
        <taxon>Myxosporea</taxon>
        <taxon>Bivalvulida</taxon>
        <taxon>Platysporina</taxon>
        <taxon>Myxobolidae</taxon>
        <taxon>Thelohanellus</taxon>
    </lineage>
</organism>
<name>A0A0C2NEQ1_THEKT</name>
<gene>
    <name evidence="1" type="ORF">RF11_07036</name>
</gene>
<dbReference type="Proteomes" id="UP000031668">
    <property type="component" value="Unassembled WGS sequence"/>
</dbReference>
<evidence type="ECO:0000313" key="1">
    <source>
        <dbReference type="EMBL" id="KII74845.1"/>
    </source>
</evidence>
<protein>
    <submittedName>
        <fullName evidence="1">Uncharacterized protein</fullName>
    </submittedName>
</protein>
<accession>A0A0C2NEQ1</accession>
<proteinExistence type="predicted"/>
<evidence type="ECO:0000313" key="2">
    <source>
        <dbReference type="Proteomes" id="UP000031668"/>
    </source>
</evidence>
<comment type="caution">
    <text evidence="1">The sequence shown here is derived from an EMBL/GenBank/DDBJ whole genome shotgun (WGS) entry which is preliminary data.</text>
</comment>
<sequence>MEITISREMKDTTDTATTTDIALTIVSDRLSDHINYSGRYYYRVPQYKHYSNREDKNQNIHRKFIQTKQEHIAVTLTSVINLELAGKPCIVQMYGLYNRSLYRFDCDSLVPRSLPLKPDTFQNRSHSAYSTNNSLITF</sequence>
<dbReference type="AlphaFoldDB" id="A0A0C2NEQ1"/>